<dbReference type="Proteomes" id="UP000887013">
    <property type="component" value="Unassembled WGS sequence"/>
</dbReference>
<evidence type="ECO:0000259" key="1">
    <source>
        <dbReference type="Pfam" id="PF13843"/>
    </source>
</evidence>
<dbReference type="OrthoDB" id="6433867at2759"/>
<reference evidence="2" key="1">
    <citation type="submission" date="2020-08" db="EMBL/GenBank/DDBJ databases">
        <title>Multicomponent nature underlies the extraordinary mechanical properties of spider dragline silk.</title>
        <authorList>
            <person name="Kono N."/>
            <person name="Nakamura H."/>
            <person name="Mori M."/>
            <person name="Yoshida Y."/>
            <person name="Ohtoshi R."/>
            <person name="Malay A.D."/>
            <person name="Moran D.A.P."/>
            <person name="Tomita M."/>
            <person name="Numata K."/>
            <person name="Arakawa K."/>
        </authorList>
    </citation>
    <scope>NUCLEOTIDE SEQUENCE</scope>
</reference>
<proteinExistence type="predicted"/>
<evidence type="ECO:0000313" key="2">
    <source>
        <dbReference type="EMBL" id="GFT68032.1"/>
    </source>
</evidence>
<dbReference type="AlphaFoldDB" id="A0A8X6U2C8"/>
<comment type="caution">
    <text evidence="2">The sequence shown here is derived from an EMBL/GenBank/DDBJ whole genome shotgun (WGS) entry which is preliminary data.</text>
</comment>
<protein>
    <submittedName>
        <fullName evidence="2">PiggyBac transposable element-derived protein 4</fullName>
    </submittedName>
</protein>
<accession>A0A8X6U2C8</accession>
<name>A0A8X6U2C8_NEPPI</name>
<dbReference type="InterPro" id="IPR029526">
    <property type="entry name" value="PGBD"/>
</dbReference>
<feature type="domain" description="PiggyBac transposable element-derived protein" evidence="1">
    <location>
        <begin position="1"/>
        <end position="127"/>
    </location>
</feature>
<keyword evidence="3" id="KW-1185">Reference proteome</keyword>
<organism evidence="2 3">
    <name type="scientific">Nephila pilipes</name>
    <name type="common">Giant wood spider</name>
    <name type="synonym">Nephila maculata</name>
    <dbReference type="NCBI Taxonomy" id="299642"/>
    <lineage>
        <taxon>Eukaryota</taxon>
        <taxon>Metazoa</taxon>
        <taxon>Ecdysozoa</taxon>
        <taxon>Arthropoda</taxon>
        <taxon>Chelicerata</taxon>
        <taxon>Arachnida</taxon>
        <taxon>Araneae</taxon>
        <taxon>Araneomorphae</taxon>
        <taxon>Entelegynae</taxon>
        <taxon>Araneoidea</taxon>
        <taxon>Nephilidae</taxon>
        <taxon>Nephila</taxon>
    </lineage>
</organism>
<dbReference type="PANTHER" id="PTHR46599">
    <property type="entry name" value="PIGGYBAC TRANSPOSABLE ELEMENT-DERIVED PROTEIN 4"/>
    <property type="match status" value="1"/>
</dbReference>
<dbReference type="Pfam" id="PF13843">
    <property type="entry name" value="DDE_Tnp_1_7"/>
    <property type="match status" value="1"/>
</dbReference>
<dbReference type="EMBL" id="BMAW01020412">
    <property type="protein sequence ID" value="GFT68032.1"/>
    <property type="molecule type" value="Genomic_DNA"/>
</dbReference>
<evidence type="ECO:0000313" key="3">
    <source>
        <dbReference type="Proteomes" id="UP000887013"/>
    </source>
</evidence>
<sequence length="128" mass="15094">MPIKRFSWILAYLHLNNNSLQSRRDENFDKLYKVHPLISHLSNRYESIFRPGTCQAIDESMIKFKGRSSLKQYISKMPIKGGYKIWMCCDESVFACQFKIFIGKVEDVEKNLGERVLKSLSEKLWKKP</sequence>
<dbReference type="PANTHER" id="PTHR46599:SF3">
    <property type="entry name" value="PIGGYBAC TRANSPOSABLE ELEMENT-DERIVED PROTEIN 4"/>
    <property type="match status" value="1"/>
</dbReference>
<gene>
    <name evidence="2" type="primary">X975_20201</name>
    <name evidence="2" type="ORF">NPIL_385801</name>
</gene>